<sequence>MPLDILCEFRISPNISYEPHNKWCQWCVHNCDDYVDLRELTFTKMVDIVCHSAFSVETRGHQPSILQHSLVCLLCACLFANLRSRSRVLANQVKPIFNPTTAGVACWGSKCCLYSRCCLLEQLLLIWAAGVVC</sequence>
<gene>
    <name evidence="1" type="ORF">OTU49_015881</name>
</gene>
<accession>A0AAW0XXR3</accession>
<organism evidence="1 2">
    <name type="scientific">Cherax quadricarinatus</name>
    <name type="common">Australian red claw crayfish</name>
    <dbReference type="NCBI Taxonomy" id="27406"/>
    <lineage>
        <taxon>Eukaryota</taxon>
        <taxon>Metazoa</taxon>
        <taxon>Ecdysozoa</taxon>
        <taxon>Arthropoda</taxon>
        <taxon>Crustacea</taxon>
        <taxon>Multicrustacea</taxon>
        <taxon>Malacostraca</taxon>
        <taxon>Eumalacostraca</taxon>
        <taxon>Eucarida</taxon>
        <taxon>Decapoda</taxon>
        <taxon>Pleocyemata</taxon>
        <taxon>Astacidea</taxon>
        <taxon>Parastacoidea</taxon>
        <taxon>Parastacidae</taxon>
        <taxon>Cherax</taxon>
    </lineage>
</organism>
<comment type="caution">
    <text evidence="1">The sequence shown here is derived from an EMBL/GenBank/DDBJ whole genome shotgun (WGS) entry which is preliminary data.</text>
</comment>
<proteinExistence type="predicted"/>
<evidence type="ECO:0000313" key="1">
    <source>
        <dbReference type="EMBL" id="KAK8748597.1"/>
    </source>
</evidence>
<evidence type="ECO:0000313" key="2">
    <source>
        <dbReference type="Proteomes" id="UP001445076"/>
    </source>
</evidence>
<dbReference type="AlphaFoldDB" id="A0AAW0XXR3"/>
<name>A0AAW0XXR3_CHEQU</name>
<dbReference type="Proteomes" id="UP001445076">
    <property type="component" value="Unassembled WGS sequence"/>
</dbReference>
<keyword evidence="2" id="KW-1185">Reference proteome</keyword>
<reference evidence="1 2" key="1">
    <citation type="journal article" date="2024" name="BMC Genomics">
        <title>Genome assembly of redclaw crayfish (Cherax quadricarinatus) provides insights into its immune adaptation and hypoxia tolerance.</title>
        <authorList>
            <person name="Liu Z."/>
            <person name="Zheng J."/>
            <person name="Li H."/>
            <person name="Fang K."/>
            <person name="Wang S."/>
            <person name="He J."/>
            <person name="Zhou D."/>
            <person name="Weng S."/>
            <person name="Chi M."/>
            <person name="Gu Z."/>
            <person name="He J."/>
            <person name="Li F."/>
            <person name="Wang M."/>
        </authorList>
    </citation>
    <scope>NUCLEOTIDE SEQUENCE [LARGE SCALE GENOMIC DNA]</scope>
    <source>
        <strain evidence="1">ZL_2023a</strain>
    </source>
</reference>
<protein>
    <submittedName>
        <fullName evidence="1">Uncharacterized protein</fullName>
    </submittedName>
</protein>
<dbReference type="EMBL" id="JARKIK010000011">
    <property type="protein sequence ID" value="KAK8748597.1"/>
    <property type="molecule type" value="Genomic_DNA"/>
</dbReference>